<keyword evidence="1" id="KW-0479">Metal-binding</keyword>
<keyword evidence="1" id="KW-0645">Protease</keyword>
<dbReference type="InterPro" id="IPR009197">
    <property type="entry name" value="MlrC"/>
</dbReference>
<dbReference type="Pfam" id="PF07364">
    <property type="entry name" value="DUF1485"/>
    <property type="match status" value="1"/>
</dbReference>
<feature type="domain" description="Microcystin LR degradation protein MlrC N-terminal" evidence="3">
    <location>
        <begin position="2"/>
        <end position="287"/>
    </location>
</feature>
<dbReference type="Proteomes" id="UP001549204">
    <property type="component" value="Unassembled WGS sequence"/>
</dbReference>
<evidence type="ECO:0000259" key="3">
    <source>
        <dbReference type="Pfam" id="PF07364"/>
    </source>
</evidence>
<dbReference type="InterPro" id="IPR015995">
    <property type="entry name" value="MlrC_N"/>
</dbReference>
<keyword evidence="5" id="KW-1185">Reference proteome</keyword>
<comment type="caution">
    <text evidence="4">The sequence shown here is derived from an EMBL/GenBank/DDBJ whole genome shotgun (WGS) entry which is preliminary data.</text>
</comment>
<dbReference type="InterPro" id="IPR010799">
    <property type="entry name" value="MlrC_C"/>
</dbReference>
<organism evidence="4 5">
    <name type="scientific">Mesorhizobium robiniae</name>
    <dbReference type="NCBI Taxonomy" id="559315"/>
    <lineage>
        <taxon>Bacteria</taxon>
        <taxon>Pseudomonadati</taxon>
        <taxon>Pseudomonadota</taxon>
        <taxon>Alphaproteobacteria</taxon>
        <taxon>Hyphomicrobiales</taxon>
        <taxon>Phyllobacteriaceae</taxon>
        <taxon>Mesorhizobium</taxon>
    </lineage>
</organism>
<keyword evidence="1" id="KW-0482">Metalloprotease</keyword>
<evidence type="ECO:0000256" key="1">
    <source>
        <dbReference type="PIRNR" id="PIRNR012702"/>
    </source>
</evidence>
<comment type="function">
    <text evidence="1">Involved in peptidolytic degradation of cyclic heptapeptide hepatotoxin microcystin (MC).</text>
</comment>
<comment type="similarity">
    <text evidence="1">Belongs to the peptidase M81 family.</text>
</comment>
<comment type="cofactor">
    <cofactor evidence="1">
        <name>Zn(2+)</name>
        <dbReference type="ChEBI" id="CHEBI:29105"/>
    </cofactor>
    <text evidence="1">Binds 1 zinc ion per subunit.</text>
</comment>
<proteinExistence type="inferred from homology"/>
<name>A0ABV2H087_9HYPH</name>
<reference evidence="4 5" key="1">
    <citation type="submission" date="2024-06" db="EMBL/GenBank/DDBJ databases">
        <title>Genomic Encyclopedia of Type Strains, Phase IV (KMG-IV): sequencing the most valuable type-strain genomes for metagenomic binning, comparative biology and taxonomic classification.</title>
        <authorList>
            <person name="Goeker M."/>
        </authorList>
    </citation>
    <scope>NUCLEOTIDE SEQUENCE [LARGE SCALE GENOMIC DNA]</scope>
    <source>
        <strain evidence="4 5">DSM 100022</strain>
    </source>
</reference>
<dbReference type="EMBL" id="JBEPMC010000029">
    <property type="protein sequence ID" value="MET3583869.1"/>
    <property type="molecule type" value="Genomic_DNA"/>
</dbReference>
<dbReference type="PIRSF" id="PIRSF012702">
    <property type="entry name" value="UCP012702"/>
    <property type="match status" value="1"/>
</dbReference>
<protein>
    <recommendedName>
        <fullName evidence="1">Microcystinase C</fullName>
        <shortName evidence="1">MlrC</shortName>
    </recommendedName>
</protein>
<evidence type="ECO:0000313" key="5">
    <source>
        <dbReference type="Proteomes" id="UP001549204"/>
    </source>
</evidence>
<gene>
    <name evidence="4" type="ORF">ABID19_006935</name>
</gene>
<evidence type="ECO:0000259" key="2">
    <source>
        <dbReference type="Pfam" id="PF07171"/>
    </source>
</evidence>
<accession>A0ABV2H087</accession>
<keyword evidence="1" id="KW-0378">Hydrolase</keyword>
<evidence type="ECO:0000313" key="4">
    <source>
        <dbReference type="EMBL" id="MET3583869.1"/>
    </source>
</evidence>
<sequence>MFTATLATETVTFSPLPTSLDSYKECLFYRPGEFPHELPPHWCTEPLWVARRRAAAEGFTLVEGSCFVAEPSGTTNRSDYEFMRDEILGQVQAALPLEGVLLGLHGAMVAHGYDDVEGDIIERVRALVGPKCVIGVELDPHCHLTIKRVKLADIIVLYKEYPHTDTVERAEELIDLVLKTVRGQVTPVMSLYDCRQVGFYPTTEPLMRRFVDRVKEMEGKDGVLSISIGHGMSTADVPEVGCRILVVMDKDKAKGDALAVRIGEEFVSMRGKTAPQCHSVDDGIDAALAFSDPPVVMADMWDNAGGGSSSDNTVIVQRLMARRVENAAVGPVWDPIAVRLCFDAGEGAEFALRFGGKIGPASGMPIDATVTVVGLKRECWQSTGSEQPSFLGDCAAVRMGGVEVVLNTNRVQAMGPELFSNVGIDPLARKLLVVKSSNHFMGGYGPIAKKVIYVDSVGFDYSKIPYTRVGPIWPRDEKTSPGLIL</sequence>
<feature type="domain" description="Microcystin LR degradation protein MlrC C-terminal" evidence="2">
    <location>
        <begin position="297"/>
        <end position="467"/>
    </location>
</feature>
<dbReference type="Pfam" id="PF07171">
    <property type="entry name" value="MlrC_C"/>
    <property type="match status" value="1"/>
</dbReference>